<evidence type="ECO:0000313" key="4">
    <source>
        <dbReference type="Proteomes" id="UP000012174"/>
    </source>
</evidence>
<proteinExistence type="predicted"/>
<keyword evidence="4" id="KW-1185">Reference proteome</keyword>
<evidence type="ECO:0000256" key="1">
    <source>
        <dbReference type="SAM" id="MobiDB-lite"/>
    </source>
</evidence>
<dbReference type="KEGG" id="ela:UCREL1_10701"/>
<dbReference type="EMBL" id="KB707436">
    <property type="protein sequence ID" value="EMR62365.1"/>
    <property type="molecule type" value="Genomic_DNA"/>
</dbReference>
<dbReference type="AlphaFoldDB" id="M7T6S8"/>
<sequence length="231" mass="25047">MATFDYPYRKSINITAWVLQIIVCLILLAASAYVMSIVNDDEYNQYLDGYTGLFTTAAGVQIAITGLTIVLDIVEMVLIGRSRMQPWLYLASACVKTIIWGIMLILNLIALSALSIILCAILAGTSILQLIYGAMLVHRKRRGTLRGGNYAPAVNPANGGIETGLSGGHVQEPVYGGPLPTYNNSTTPGYYHQPQQPQSGTEYKSPYSYGQATATPAPGSYELDSRPQQYA</sequence>
<dbReference type="Proteomes" id="UP000012174">
    <property type="component" value="Unassembled WGS sequence"/>
</dbReference>
<keyword evidence="2" id="KW-0472">Membrane</keyword>
<keyword evidence="2" id="KW-1133">Transmembrane helix</keyword>
<dbReference type="eggNOG" id="ENOG502SH37">
    <property type="taxonomic scope" value="Eukaryota"/>
</dbReference>
<feature type="transmembrane region" description="Helical" evidence="2">
    <location>
        <begin position="115"/>
        <end position="137"/>
    </location>
</feature>
<reference evidence="4" key="1">
    <citation type="journal article" date="2013" name="Genome Announc.">
        <title>Draft genome sequence of the grapevine dieback fungus Eutypa lata UCR-EL1.</title>
        <authorList>
            <person name="Blanco-Ulate B."/>
            <person name="Rolshausen P.E."/>
            <person name="Cantu D."/>
        </authorList>
    </citation>
    <scope>NUCLEOTIDE SEQUENCE [LARGE SCALE GENOMIC DNA]</scope>
    <source>
        <strain evidence="4">UCR-EL1</strain>
    </source>
</reference>
<accession>M7T6S8</accession>
<gene>
    <name evidence="3" type="ORF">UCREL1_10701</name>
</gene>
<feature type="transmembrane region" description="Helical" evidence="2">
    <location>
        <begin position="12"/>
        <end position="38"/>
    </location>
</feature>
<keyword evidence="2" id="KW-0812">Transmembrane</keyword>
<name>M7T6S8_EUTLA</name>
<feature type="transmembrane region" description="Helical" evidence="2">
    <location>
        <begin position="50"/>
        <end position="74"/>
    </location>
</feature>
<protein>
    <submittedName>
        <fullName evidence="3">Putative cys met metabolism pyridoxal phosphate-dependent enzyme protein</fullName>
    </submittedName>
</protein>
<dbReference type="OrthoDB" id="5211263at2759"/>
<feature type="region of interest" description="Disordered" evidence="1">
    <location>
        <begin position="185"/>
        <end position="231"/>
    </location>
</feature>
<dbReference type="OMA" id="QNTAYHS"/>
<feature type="compositionally biased region" description="Polar residues" evidence="1">
    <location>
        <begin position="185"/>
        <end position="214"/>
    </location>
</feature>
<evidence type="ECO:0000313" key="3">
    <source>
        <dbReference type="EMBL" id="EMR62365.1"/>
    </source>
</evidence>
<dbReference type="HOGENOM" id="CLU_1199830_0_0_1"/>
<organism evidence="3 4">
    <name type="scientific">Eutypa lata (strain UCR-EL1)</name>
    <name type="common">Grapevine dieback disease fungus</name>
    <name type="synonym">Eutypa armeniacae</name>
    <dbReference type="NCBI Taxonomy" id="1287681"/>
    <lineage>
        <taxon>Eukaryota</taxon>
        <taxon>Fungi</taxon>
        <taxon>Dikarya</taxon>
        <taxon>Ascomycota</taxon>
        <taxon>Pezizomycotina</taxon>
        <taxon>Sordariomycetes</taxon>
        <taxon>Xylariomycetidae</taxon>
        <taxon>Xylariales</taxon>
        <taxon>Diatrypaceae</taxon>
        <taxon>Eutypa</taxon>
    </lineage>
</organism>
<evidence type="ECO:0000256" key="2">
    <source>
        <dbReference type="SAM" id="Phobius"/>
    </source>
</evidence>
<feature type="transmembrane region" description="Helical" evidence="2">
    <location>
        <begin position="86"/>
        <end position="109"/>
    </location>
</feature>